<dbReference type="Proteomes" id="UP001290462">
    <property type="component" value="Unassembled WGS sequence"/>
</dbReference>
<evidence type="ECO:0000313" key="3">
    <source>
        <dbReference type="Proteomes" id="UP001290462"/>
    </source>
</evidence>
<protein>
    <submittedName>
        <fullName evidence="2">GNAT family N-acetyltransferase</fullName>
    </submittedName>
</protein>
<evidence type="ECO:0000259" key="1">
    <source>
        <dbReference type="PROSITE" id="PS51186"/>
    </source>
</evidence>
<dbReference type="GO" id="GO:0016747">
    <property type="term" value="F:acyltransferase activity, transferring groups other than amino-acyl groups"/>
    <property type="evidence" value="ECO:0007669"/>
    <property type="project" value="InterPro"/>
</dbReference>
<dbReference type="RefSeq" id="WP_010050915.1">
    <property type="nucleotide sequence ID" value="NZ_BJOJ01000024.1"/>
</dbReference>
<dbReference type="Gene3D" id="3.40.630.30">
    <property type="match status" value="1"/>
</dbReference>
<evidence type="ECO:0000313" key="2">
    <source>
        <dbReference type="EMBL" id="MDZ5757188.1"/>
    </source>
</evidence>
<accession>A0AAW9JNY3</accession>
<feature type="domain" description="N-acetyltransferase" evidence="1">
    <location>
        <begin position="1"/>
        <end position="139"/>
    </location>
</feature>
<dbReference type="InterPro" id="IPR016181">
    <property type="entry name" value="Acyl_CoA_acyltransferase"/>
</dbReference>
<dbReference type="GeneID" id="83606778"/>
<dbReference type="Pfam" id="PF13508">
    <property type="entry name" value="Acetyltransf_7"/>
    <property type="match status" value="1"/>
</dbReference>
<dbReference type="EMBL" id="JAVBVO010000001">
    <property type="protein sequence ID" value="MDZ5757188.1"/>
    <property type="molecule type" value="Genomic_DNA"/>
</dbReference>
<dbReference type="SUPFAM" id="SSF55729">
    <property type="entry name" value="Acyl-CoA N-acyltransferases (Nat)"/>
    <property type="match status" value="1"/>
</dbReference>
<name>A0AAW9JNY3_CARML</name>
<dbReference type="PROSITE" id="PS51186">
    <property type="entry name" value="GNAT"/>
    <property type="match status" value="1"/>
</dbReference>
<organism evidence="2 3">
    <name type="scientific">Carnobacterium maltaromaticum</name>
    <name type="common">Carnobacterium piscicola</name>
    <dbReference type="NCBI Taxonomy" id="2751"/>
    <lineage>
        <taxon>Bacteria</taxon>
        <taxon>Bacillati</taxon>
        <taxon>Bacillota</taxon>
        <taxon>Bacilli</taxon>
        <taxon>Lactobacillales</taxon>
        <taxon>Carnobacteriaceae</taxon>
        <taxon>Carnobacterium</taxon>
    </lineage>
</organism>
<sequence>MEIREVDSKKNQEMLSTLLENYSQSQNKNIPVYEKKEISLAAYDGATFLGGITGEIFWNHLHVSLLAIHPDNQKGGVGSRLLEQIELIARENNCTLILLETMSWQAPKFYPKHGYTLFGTVEDYPIKGEAQYSFQKRLS</sequence>
<comment type="caution">
    <text evidence="2">The sequence shown here is derived from an EMBL/GenBank/DDBJ whole genome shotgun (WGS) entry which is preliminary data.</text>
</comment>
<proteinExistence type="predicted"/>
<dbReference type="AlphaFoldDB" id="A0AAW9JNY3"/>
<gene>
    <name evidence="2" type="ORF">RAK27_00795</name>
</gene>
<dbReference type="CDD" id="cd04301">
    <property type="entry name" value="NAT_SF"/>
    <property type="match status" value="1"/>
</dbReference>
<reference evidence="2" key="1">
    <citation type="submission" date="2023-08" db="EMBL/GenBank/DDBJ databases">
        <title>Genomic characterization of piscicolin 126 produced by Carnobacterium maltaromaticum CM22 strain isolated from salmon (Salmo salar).</title>
        <authorList>
            <person name="Gonzalez-Gragera E."/>
            <person name="Garcia-Lopez J.D."/>
            <person name="Teso-Perez C."/>
            <person name="Gimenez-Hernandez I."/>
            <person name="Peralta-Sanchez J.M."/>
            <person name="Valdivia E."/>
            <person name="Montalban-Lopez M."/>
            <person name="Martin-Platero A.M."/>
            <person name="Banos A."/>
            <person name="Martinez-Bueno M."/>
        </authorList>
    </citation>
    <scope>NUCLEOTIDE SEQUENCE</scope>
    <source>
        <strain evidence="2">CM22</strain>
    </source>
</reference>
<dbReference type="InterPro" id="IPR000182">
    <property type="entry name" value="GNAT_dom"/>
</dbReference>